<dbReference type="SUPFAM" id="SSF55073">
    <property type="entry name" value="Nucleotide cyclase"/>
    <property type="match status" value="1"/>
</dbReference>
<keyword evidence="1" id="KW-0472">Membrane</keyword>
<feature type="transmembrane region" description="Helical" evidence="1">
    <location>
        <begin position="45"/>
        <end position="66"/>
    </location>
</feature>
<feature type="domain" description="GGDEF" evidence="3">
    <location>
        <begin position="267"/>
        <end position="415"/>
    </location>
</feature>
<dbReference type="SMART" id="SM00267">
    <property type="entry name" value="GGDEF"/>
    <property type="match status" value="1"/>
</dbReference>
<feature type="transmembrane region" description="Helical" evidence="1">
    <location>
        <begin position="78"/>
        <end position="97"/>
    </location>
</feature>
<name>A0ABY4S0Z9_AQUTE</name>
<dbReference type="InterPro" id="IPR001633">
    <property type="entry name" value="EAL_dom"/>
</dbReference>
<gene>
    <name evidence="4" type="ORF">MW290_11500</name>
</gene>
<evidence type="ECO:0000259" key="2">
    <source>
        <dbReference type="PROSITE" id="PS50883"/>
    </source>
</evidence>
<dbReference type="InterPro" id="IPR050706">
    <property type="entry name" value="Cyclic-di-GMP_PDE-like"/>
</dbReference>
<dbReference type="CDD" id="cd01949">
    <property type="entry name" value="GGDEF"/>
    <property type="match status" value="1"/>
</dbReference>
<keyword evidence="1" id="KW-1133">Transmembrane helix</keyword>
<feature type="transmembrane region" description="Helical" evidence="1">
    <location>
        <begin position="187"/>
        <end position="207"/>
    </location>
</feature>
<feature type="transmembrane region" description="Helical" evidence="1">
    <location>
        <begin position="136"/>
        <end position="156"/>
    </location>
</feature>
<evidence type="ECO:0000313" key="5">
    <source>
        <dbReference type="Proteomes" id="UP001056201"/>
    </source>
</evidence>
<proteinExistence type="predicted"/>
<organism evidence="4 5">
    <name type="scientific">Aquincola tertiaricarbonis</name>
    <dbReference type="NCBI Taxonomy" id="391953"/>
    <lineage>
        <taxon>Bacteria</taxon>
        <taxon>Pseudomonadati</taxon>
        <taxon>Pseudomonadota</taxon>
        <taxon>Betaproteobacteria</taxon>
        <taxon>Burkholderiales</taxon>
        <taxon>Sphaerotilaceae</taxon>
        <taxon>Aquincola</taxon>
    </lineage>
</organism>
<dbReference type="PROSITE" id="PS50887">
    <property type="entry name" value="GGDEF"/>
    <property type="match status" value="1"/>
</dbReference>
<dbReference type="SMART" id="SM00052">
    <property type="entry name" value="EAL"/>
    <property type="match status" value="1"/>
</dbReference>
<dbReference type="PANTHER" id="PTHR33121">
    <property type="entry name" value="CYCLIC DI-GMP PHOSPHODIESTERASE PDEF"/>
    <property type="match status" value="1"/>
</dbReference>
<dbReference type="InterPro" id="IPR035919">
    <property type="entry name" value="EAL_sf"/>
</dbReference>
<sequence length="688" mass="74949">MRVHAVKTSRGKPDRGAAELPLRLLLRFSDAGYEQRFLDHYVGFYLRYAQASLLLGLLLIVGDYLADRIAFGPGPANLQRLTLALPVLLAGLAFSFTSVARRHWQAVMAGFIVTVAMCLFTILVRIDAEGGAGLRSWVGVLNFTFLQFYCFVILGVQFRHALVAGLAIVAAFELALWRYASMSGEEAAYWSYHVVTVFLLAAGIGWWREFVLRKEFVARVALDDSRIAAEQRALQLAHYDEVTGLPNRRRFTELAAPALERAQAEDQACAVLHVEVDRLRGVNEAFGRGPVDAALATVAQRLRACIRGADVVVTSPPAGETGDTGVLARFSDNAFMVLVADLPGQERASAIAQRLLAAVGQPVIVAGQPVMLSASVGIAMYPGDGTDLAGLTRCAEQAARAARDAGGAQHLFFDRELNAGARDRVLLENELRQAIQGGQLCMHYQAKVDARNGALMGAEALVRWQHPQRGLVPPGRFIPMAEECGLIGPLTDWVLEAACASLRRWSDRGLRTVPLSVNLPASSLADPSLLEQLERLMQRHRLSPASLMLELTETMLMRDLPATSQVLARLRDRGFGLSLDDFGTGYSSLSHLQRLPMNELKIDRAFITDVARGGRDSALATAIITLGRELGLQVVAEGVETDEQSQFLLARGCELQQGYLFSRPLPEEAFELLLRRGSTLSVPTAAAA</sequence>
<protein>
    <submittedName>
        <fullName evidence="4">Bifunctional diguanylate cyclase/phosphodiesterase</fullName>
    </submittedName>
</protein>
<dbReference type="InterPro" id="IPR029787">
    <property type="entry name" value="Nucleotide_cyclase"/>
</dbReference>
<feature type="domain" description="EAL" evidence="2">
    <location>
        <begin position="424"/>
        <end position="678"/>
    </location>
</feature>
<dbReference type="Pfam" id="PF00990">
    <property type="entry name" value="GGDEF"/>
    <property type="match status" value="2"/>
</dbReference>
<dbReference type="InterPro" id="IPR043128">
    <property type="entry name" value="Rev_trsase/Diguanyl_cyclase"/>
</dbReference>
<feature type="transmembrane region" description="Helical" evidence="1">
    <location>
        <begin position="103"/>
        <end position="124"/>
    </location>
</feature>
<evidence type="ECO:0000259" key="3">
    <source>
        <dbReference type="PROSITE" id="PS50887"/>
    </source>
</evidence>
<dbReference type="CDD" id="cd01948">
    <property type="entry name" value="EAL"/>
    <property type="match status" value="1"/>
</dbReference>
<dbReference type="InterPro" id="IPR000160">
    <property type="entry name" value="GGDEF_dom"/>
</dbReference>
<keyword evidence="1" id="KW-0812">Transmembrane</keyword>
<dbReference type="PROSITE" id="PS50883">
    <property type="entry name" value="EAL"/>
    <property type="match status" value="1"/>
</dbReference>
<reference evidence="4" key="1">
    <citation type="submission" date="2022-05" db="EMBL/GenBank/DDBJ databases">
        <title>An RpoN-dependent PEP-CTERM gene is involved in floc formation of an Aquincola tertiaricarbonis strain.</title>
        <authorList>
            <person name="Qiu D."/>
            <person name="Xia M."/>
        </authorList>
    </citation>
    <scope>NUCLEOTIDE SEQUENCE</scope>
    <source>
        <strain evidence="4">RN12</strain>
    </source>
</reference>
<dbReference type="Gene3D" id="3.20.20.450">
    <property type="entry name" value="EAL domain"/>
    <property type="match status" value="1"/>
</dbReference>
<dbReference type="Proteomes" id="UP001056201">
    <property type="component" value="Chromosome 1"/>
</dbReference>
<evidence type="ECO:0000256" key="1">
    <source>
        <dbReference type="SAM" id="Phobius"/>
    </source>
</evidence>
<accession>A0ABY4S0Z9</accession>
<dbReference type="NCBIfam" id="TIGR00254">
    <property type="entry name" value="GGDEF"/>
    <property type="match status" value="1"/>
</dbReference>
<dbReference type="RefSeq" id="WP_250194792.1">
    <property type="nucleotide sequence ID" value="NZ_CP097635.1"/>
</dbReference>
<dbReference type="Pfam" id="PF00563">
    <property type="entry name" value="EAL"/>
    <property type="match status" value="1"/>
</dbReference>
<dbReference type="PANTHER" id="PTHR33121:SF79">
    <property type="entry name" value="CYCLIC DI-GMP PHOSPHODIESTERASE PDED-RELATED"/>
    <property type="match status" value="1"/>
</dbReference>
<dbReference type="SUPFAM" id="SSF141868">
    <property type="entry name" value="EAL domain-like"/>
    <property type="match status" value="1"/>
</dbReference>
<dbReference type="Gene3D" id="3.30.70.270">
    <property type="match status" value="1"/>
</dbReference>
<dbReference type="EMBL" id="CP097635">
    <property type="protein sequence ID" value="URI06529.1"/>
    <property type="molecule type" value="Genomic_DNA"/>
</dbReference>
<evidence type="ECO:0000313" key="4">
    <source>
        <dbReference type="EMBL" id="URI06529.1"/>
    </source>
</evidence>
<keyword evidence="5" id="KW-1185">Reference proteome</keyword>